<dbReference type="InterPro" id="IPR002734">
    <property type="entry name" value="RibDG_C"/>
</dbReference>
<dbReference type="KEGG" id="scor:J3U87_03690"/>
<organism evidence="2 3">
    <name type="scientific">Sulfidibacter corallicola</name>
    <dbReference type="NCBI Taxonomy" id="2818388"/>
    <lineage>
        <taxon>Bacteria</taxon>
        <taxon>Pseudomonadati</taxon>
        <taxon>Acidobacteriota</taxon>
        <taxon>Holophagae</taxon>
        <taxon>Acanthopleuribacterales</taxon>
        <taxon>Acanthopleuribacteraceae</taxon>
        <taxon>Sulfidibacter</taxon>
    </lineage>
</organism>
<dbReference type="InterPro" id="IPR050765">
    <property type="entry name" value="Riboflavin_Biosynth_HTPR"/>
</dbReference>
<dbReference type="RefSeq" id="WP_237381677.1">
    <property type="nucleotide sequence ID" value="NZ_CP071793.1"/>
</dbReference>
<dbReference type="GO" id="GO:0009231">
    <property type="term" value="P:riboflavin biosynthetic process"/>
    <property type="evidence" value="ECO:0007669"/>
    <property type="project" value="InterPro"/>
</dbReference>
<dbReference type="Gene3D" id="3.40.430.10">
    <property type="entry name" value="Dihydrofolate Reductase, subunit A"/>
    <property type="match status" value="1"/>
</dbReference>
<dbReference type="EMBL" id="CP071793">
    <property type="protein sequence ID" value="QTD51549.1"/>
    <property type="molecule type" value="Genomic_DNA"/>
</dbReference>
<dbReference type="SUPFAM" id="SSF53597">
    <property type="entry name" value="Dihydrofolate reductase-like"/>
    <property type="match status" value="1"/>
</dbReference>
<dbReference type="Proteomes" id="UP000663929">
    <property type="component" value="Chromosome"/>
</dbReference>
<dbReference type="PANTHER" id="PTHR38011">
    <property type="entry name" value="DIHYDROFOLATE REDUCTASE FAMILY PROTEIN (AFU_ORTHOLOGUE AFUA_8G06820)"/>
    <property type="match status" value="1"/>
</dbReference>
<dbReference type="AlphaFoldDB" id="A0A8A4TNI6"/>
<proteinExistence type="predicted"/>
<dbReference type="GO" id="GO:0008703">
    <property type="term" value="F:5-amino-6-(5-phosphoribosylamino)uracil reductase activity"/>
    <property type="evidence" value="ECO:0007669"/>
    <property type="project" value="InterPro"/>
</dbReference>
<accession>A0A8A4TNI6</accession>
<reference evidence="2" key="1">
    <citation type="submission" date="2021-03" db="EMBL/GenBank/DDBJ databases">
        <title>Acanthopleuribacteraceae sp. M133.</title>
        <authorList>
            <person name="Wang G."/>
        </authorList>
    </citation>
    <scope>NUCLEOTIDE SEQUENCE</scope>
    <source>
        <strain evidence="2">M133</strain>
    </source>
</reference>
<protein>
    <submittedName>
        <fullName evidence="2">Dihydrofolate reductase family protein</fullName>
    </submittedName>
</protein>
<dbReference type="Pfam" id="PF01872">
    <property type="entry name" value="RibD_C"/>
    <property type="match status" value="1"/>
</dbReference>
<gene>
    <name evidence="2" type="ORF">J3U87_03690</name>
</gene>
<evidence type="ECO:0000313" key="3">
    <source>
        <dbReference type="Proteomes" id="UP000663929"/>
    </source>
</evidence>
<feature type="domain" description="Bacterial bifunctional deaminase-reductase C-terminal" evidence="1">
    <location>
        <begin position="8"/>
        <end position="186"/>
    </location>
</feature>
<evidence type="ECO:0000313" key="2">
    <source>
        <dbReference type="EMBL" id="QTD51549.1"/>
    </source>
</evidence>
<dbReference type="InterPro" id="IPR024072">
    <property type="entry name" value="DHFR-like_dom_sf"/>
</dbReference>
<keyword evidence="3" id="KW-1185">Reference proteome</keyword>
<name>A0A8A4TNI6_SULCO</name>
<evidence type="ECO:0000259" key="1">
    <source>
        <dbReference type="Pfam" id="PF01872"/>
    </source>
</evidence>
<dbReference type="PANTHER" id="PTHR38011:SF2">
    <property type="entry name" value="BIFUNCTIONAL DEAMINASE-REDUCTASE DOMAIN PROTEIN"/>
    <property type="match status" value="1"/>
</dbReference>
<sequence length="194" mass="21770">MRELAILTFQTLDGVMQAPSMPQEDRSGGFDKGGWATDYWPEVMTQVQREAMSEPYDILFGRKTYELFAGHWPHERDTNPVAKIMNHATKYVATNTMSDFSWAHSSAISGDVPAEIAKLKEQDGPLIQVHGSCDLIQTLLAHDLIDEFRLWTFPVLVGGGKRLFADAHALAELQCIKSDVTENGVVMGIYKRKR</sequence>